<dbReference type="Proteomes" id="UP000194857">
    <property type="component" value="Unassembled WGS sequence"/>
</dbReference>
<dbReference type="SMR" id="A0A071L8T1"/>
<dbReference type="InterPro" id="IPR014729">
    <property type="entry name" value="Rossmann-like_a/b/a_fold"/>
</dbReference>
<reference evidence="7" key="9">
    <citation type="submission" date="2023-10" db="EMBL/GenBank/DDBJ databases">
        <title>Pathogen: clinical or host-associated sample.</title>
        <authorList>
            <person name="Hergert J."/>
            <person name="Casey R."/>
            <person name="Wagner J."/>
            <person name="Young E.L."/>
            <person name="Oakeson K.F."/>
        </authorList>
    </citation>
    <scope>NUCLEOTIDE SEQUENCE</scope>
    <source>
        <strain evidence="7">2021CK-01020</strain>
    </source>
</reference>
<dbReference type="Proteomes" id="UP000433532">
    <property type="component" value="Unassembled WGS sequence"/>
</dbReference>
<dbReference type="Proteomes" id="UP000284767">
    <property type="component" value="Unassembled WGS sequence"/>
</dbReference>
<evidence type="ECO:0000313" key="6">
    <source>
        <dbReference type="EMBL" id="RPM13364.1"/>
    </source>
</evidence>
<dbReference type="Pfam" id="PF02698">
    <property type="entry name" value="DUF218"/>
    <property type="match status" value="1"/>
</dbReference>
<dbReference type="EMBL" id="NFFZ01000040">
    <property type="protein sequence ID" value="OTI54748.1"/>
    <property type="molecule type" value="Genomic_DNA"/>
</dbReference>
<dbReference type="EMBL" id="WXZT01000016">
    <property type="protein sequence ID" value="MZZ15250.1"/>
    <property type="molecule type" value="Genomic_DNA"/>
</dbReference>
<reference evidence="6 10" key="5">
    <citation type="submission" date="2019-01" db="EMBL/GenBank/DDBJ databases">
        <title>The Pseudomonas aeruginosa pan-genome provides new insights on its population structure, horizontal gene transfer and pathogenicity.</title>
        <authorList>
            <person name="Freschi L."/>
            <person name="Vincent A.T."/>
            <person name="Jeukens J."/>
            <person name="Emond-Rheault J.-G."/>
            <person name="Kukavica-Ibrulj I."/>
            <person name="Dupont M.-J."/>
            <person name="Charette S.J."/>
            <person name="Boyle B."/>
            <person name="Levesque R.C."/>
        </authorList>
    </citation>
    <scope>NUCLEOTIDE SEQUENCE [LARGE SCALE GENOMIC DNA]</scope>
    <source>
        <strain evidence="6 10">PA-W36</strain>
    </source>
</reference>
<dbReference type="AlphaFoldDB" id="A0A071L8T1"/>
<evidence type="ECO:0000313" key="7">
    <source>
        <dbReference type="EMBL" id="WOS74868.1"/>
    </source>
</evidence>
<accession>A0A071L8T1</accession>
<dbReference type="InterPro" id="IPR003848">
    <property type="entry name" value="DUF218"/>
</dbReference>
<dbReference type="Proteomes" id="UP000045039">
    <property type="component" value="Unassembled WGS sequence"/>
</dbReference>
<dbReference type="EMBL" id="CP136986">
    <property type="protein sequence ID" value="WOS74868.1"/>
    <property type="molecule type" value="Genomic_DNA"/>
</dbReference>
<protein>
    <submittedName>
        <fullName evidence="3">YdcF family protein</fullName>
    </submittedName>
</protein>
<dbReference type="InterPro" id="IPR051599">
    <property type="entry name" value="Cell_Envelope_Assoc"/>
</dbReference>
<dbReference type="Gene3D" id="3.40.50.620">
    <property type="entry name" value="HUPs"/>
    <property type="match status" value="1"/>
</dbReference>
<proteinExistence type="predicted"/>
<evidence type="ECO:0000313" key="4">
    <source>
        <dbReference type="EMBL" id="MZZ15250.1"/>
    </source>
</evidence>
<evidence type="ECO:0000313" key="8">
    <source>
        <dbReference type="Proteomes" id="UP000045039"/>
    </source>
</evidence>
<reference evidence="4" key="7">
    <citation type="submission" date="2020-01" db="EMBL/GenBank/DDBJ databases">
        <title>Bacteria Cultured from War Wounds Associated with the Conflict in Eastern Ukraine.</title>
        <authorList>
            <person name="Snesrud E."/>
            <person name="Galac M.R."/>
            <person name="Mc Gann P."/>
            <person name="Valentine K."/>
            <person name="Viacheslav K."/>
        </authorList>
    </citation>
    <scope>NUCLEOTIDE SEQUENCE</scope>
    <source>
        <strain evidence="4">VNMU148</strain>
    </source>
</reference>
<gene>
    <name evidence="5" type="ORF">CAZ10_36475</name>
    <name evidence="3" type="ORF">GNQ48_20450</name>
    <name evidence="4" type="ORF">GUL26_23630</name>
    <name evidence="6" type="ORF">IPC1295_17335</name>
    <name evidence="7" type="ORF">L4V69_20375</name>
    <name evidence="2" type="ORF">PAERUG_P19_London_7_VIM_2_05_10_06380</name>
</gene>
<sequence length="212" mass="23862">MSPTLQDARLLWDFLGQGRCHVPCELLVVCGSYDLRVCDHACELLERGLAERLLFTGNTGHWTRHLWVEPEAELFARHARARGVSDSLIVIEPRATNFAENIAFARELFPDLRRATFVTKPNSIRRVALTLPVRWPGLEGHVDAPDYAFPDGISNLVGVLGVIDEMVGDLDRIMRYPALGFQVACPIPAQVMDAWERLVARGFDRHLVNPPR</sequence>
<dbReference type="Proteomes" id="UP001297540">
    <property type="component" value="Chromosome"/>
</dbReference>
<evidence type="ECO:0000259" key="1">
    <source>
        <dbReference type="Pfam" id="PF02698"/>
    </source>
</evidence>
<dbReference type="CDD" id="cd06259">
    <property type="entry name" value="YdcF-like"/>
    <property type="match status" value="1"/>
</dbReference>
<dbReference type="EMBL" id="NSNE01000010">
    <property type="protein sequence ID" value="RPM13364.1"/>
    <property type="molecule type" value="Genomic_DNA"/>
</dbReference>
<evidence type="ECO:0000313" key="5">
    <source>
        <dbReference type="EMBL" id="OTI54748.1"/>
    </source>
</evidence>
<evidence type="ECO:0000313" key="10">
    <source>
        <dbReference type="Proteomes" id="UP000284767"/>
    </source>
</evidence>
<dbReference type="KEGG" id="paeb:NCGM1900_4418"/>
<reference evidence="2" key="2">
    <citation type="submission" date="2015-06" db="EMBL/GenBank/DDBJ databases">
        <authorList>
            <person name="Radhakrishnan R."/>
            <person name="Underwood A."/>
            <person name="Al-Shahib A."/>
        </authorList>
    </citation>
    <scope>NUCLEOTIDE SEQUENCE</scope>
    <source>
        <strain evidence="2">P19_London_7_VIM_2_05_10</strain>
    </source>
</reference>
<dbReference type="RefSeq" id="WP_003088740.1">
    <property type="nucleotide sequence ID" value="NZ_AP014622.1"/>
</dbReference>
<reference evidence="5 9" key="3">
    <citation type="submission" date="2017-05" db="EMBL/GenBank/DDBJ databases">
        <authorList>
            <person name="Song R."/>
            <person name="Chenine A.L."/>
            <person name="Ruprecht R.M."/>
        </authorList>
    </citation>
    <scope>NUCLEOTIDE SEQUENCE [LARGE SCALE GENOMIC DNA]</scope>
    <source>
        <strain evidence="5 9">S567_C10_BS</strain>
    </source>
</reference>
<feature type="domain" description="DUF218" evidence="1">
    <location>
        <begin position="27"/>
        <end position="130"/>
    </location>
</feature>
<organism evidence="3 11">
    <name type="scientific">Pseudomonas aeruginosa</name>
    <dbReference type="NCBI Taxonomy" id="287"/>
    <lineage>
        <taxon>Bacteria</taxon>
        <taxon>Pseudomonadati</taxon>
        <taxon>Pseudomonadota</taxon>
        <taxon>Gammaproteobacteria</taxon>
        <taxon>Pseudomonadales</taxon>
        <taxon>Pseudomonadaceae</taxon>
        <taxon>Pseudomonas</taxon>
    </lineage>
</organism>
<dbReference type="GO" id="GO:0005886">
    <property type="term" value="C:plasma membrane"/>
    <property type="evidence" value="ECO:0007669"/>
    <property type="project" value="TreeGrafter"/>
</dbReference>
<reference evidence="7" key="8">
    <citation type="submission" date="2023-06" db="EMBL/GenBank/DDBJ databases">
        <authorList>
            <consortium name="Clinical and Environmental Microbiology Branch: Whole genome sequencing antimicrobial resistance pathogens in the healthcare setting"/>
        </authorList>
    </citation>
    <scope>NUCLEOTIDE SEQUENCE</scope>
    <source>
        <strain evidence="7">2021CK-01020</strain>
    </source>
</reference>
<dbReference type="EMBL" id="WOAD01000018">
    <property type="protein sequence ID" value="MUI37383.1"/>
    <property type="molecule type" value="Genomic_DNA"/>
</dbReference>
<reference evidence="6 10" key="4">
    <citation type="submission" date="2017-08" db="EMBL/GenBank/DDBJ databases">
        <authorList>
            <person name="Feschi L."/>
            <person name="Jeukens J."/>
            <person name="Emond-Rheault J.-G."/>
            <person name="Kukavica-Ibrulj I."/>
            <person name="Boyle B."/>
            <person name="Levesque R.C."/>
        </authorList>
    </citation>
    <scope>NUCLEOTIDE SEQUENCE [LARGE SCALE GENOMIC DNA]</scope>
    <source>
        <strain evidence="6 10">PA-W36</strain>
    </source>
</reference>
<evidence type="ECO:0000313" key="11">
    <source>
        <dbReference type="Proteomes" id="UP000433532"/>
    </source>
</evidence>
<evidence type="ECO:0000313" key="3">
    <source>
        <dbReference type="EMBL" id="MUI37383.1"/>
    </source>
</evidence>
<dbReference type="Proteomes" id="UP000644192">
    <property type="component" value="Unassembled WGS sequence"/>
</dbReference>
<evidence type="ECO:0000313" key="2">
    <source>
        <dbReference type="EMBL" id="CRQ01519.1"/>
    </source>
</evidence>
<dbReference type="OMA" id="YPAKGFQ"/>
<dbReference type="PANTHER" id="PTHR30336:SF20">
    <property type="entry name" value="DUF218 DOMAIN-CONTAINING PROTEIN"/>
    <property type="match status" value="1"/>
</dbReference>
<dbReference type="EMBL" id="CVVU01000263">
    <property type="protein sequence ID" value="CRQ01519.1"/>
    <property type="molecule type" value="Genomic_DNA"/>
</dbReference>
<evidence type="ECO:0000313" key="9">
    <source>
        <dbReference type="Proteomes" id="UP000194857"/>
    </source>
</evidence>
<reference evidence="3 11" key="6">
    <citation type="submission" date="2019-11" db="EMBL/GenBank/DDBJ databases">
        <title>Genomes of ocular Pseudomonas aeruginosa isolates.</title>
        <authorList>
            <person name="Khan M."/>
            <person name="Rice S.A."/>
            <person name="Willcox M.D.P."/>
            <person name="Stapleton F."/>
        </authorList>
    </citation>
    <scope>NUCLEOTIDE SEQUENCE [LARGE SCALE GENOMIC DNA]</scope>
    <source>
        <strain evidence="3 11">PA221</strain>
    </source>
</reference>
<reference evidence="8" key="1">
    <citation type="submission" date="2015-06" db="EMBL/GenBank/DDBJ databases">
        <authorList>
            <person name="Radhakrishnan Rajesh"/>
            <person name="Underwood Anthony"/>
            <person name="Al-Shahib Ali"/>
        </authorList>
    </citation>
    <scope>NUCLEOTIDE SEQUENCE [LARGE SCALE GENOMIC DNA]</scope>
    <source>
        <strain evidence="8">P19_London_7_VIM_2_05_10</strain>
    </source>
</reference>
<name>A0A071L8T1_PSEAI</name>
<dbReference type="PANTHER" id="PTHR30336">
    <property type="entry name" value="INNER MEMBRANE PROTEIN, PROBABLE PERMEASE"/>
    <property type="match status" value="1"/>
</dbReference>